<proteinExistence type="predicted"/>
<organism evidence="1 2">
    <name type="scientific">Sphingomonas vulcanisoli</name>
    <dbReference type="NCBI Taxonomy" id="1658060"/>
    <lineage>
        <taxon>Bacteria</taxon>
        <taxon>Pseudomonadati</taxon>
        <taxon>Pseudomonadota</taxon>
        <taxon>Alphaproteobacteria</taxon>
        <taxon>Sphingomonadales</taxon>
        <taxon>Sphingomonadaceae</taxon>
        <taxon>Sphingomonas</taxon>
    </lineage>
</organism>
<dbReference type="EMBL" id="JAAOZC010000002">
    <property type="protein sequence ID" value="NIJ07264.1"/>
    <property type="molecule type" value="Genomic_DNA"/>
</dbReference>
<dbReference type="RefSeq" id="WP_167072145.1">
    <property type="nucleotide sequence ID" value="NZ_JAAOZC010000002.1"/>
</dbReference>
<keyword evidence="2" id="KW-1185">Reference proteome</keyword>
<protein>
    <recommendedName>
        <fullName evidence="3">DUF1488 family protein</fullName>
    </recommendedName>
</protein>
<evidence type="ECO:0000313" key="1">
    <source>
        <dbReference type="EMBL" id="NIJ07264.1"/>
    </source>
</evidence>
<accession>A0ABX0TSZ6</accession>
<evidence type="ECO:0000313" key="2">
    <source>
        <dbReference type="Proteomes" id="UP000727456"/>
    </source>
</evidence>
<evidence type="ECO:0008006" key="3">
    <source>
        <dbReference type="Google" id="ProtNLM"/>
    </source>
</evidence>
<name>A0ABX0TSZ6_9SPHN</name>
<sequence>MSERDQALTVAVEDGRLVISIGIDTLMIAAQGGNDWVEGTEILDADAFAAEIADRLENEEQEDGTTDIHLAIDRAVLLAIENGSEAIRLPGDDEYD</sequence>
<reference evidence="1 2" key="1">
    <citation type="submission" date="2020-03" db="EMBL/GenBank/DDBJ databases">
        <title>Genomic Encyclopedia of Type Strains, Phase III (KMG-III): the genomes of soil and plant-associated and newly described type strains.</title>
        <authorList>
            <person name="Whitman W."/>
        </authorList>
    </citation>
    <scope>NUCLEOTIDE SEQUENCE [LARGE SCALE GENOMIC DNA]</scope>
    <source>
        <strain evidence="1 2">CECT 8804</strain>
    </source>
</reference>
<gene>
    <name evidence="1" type="ORF">FHS31_000860</name>
</gene>
<comment type="caution">
    <text evidence="1">The sequence shown here is derived from an EMBL/GenBank/DDBJ whole genome shotgun (WGS) entry which is preliminary data.</text>
</comment>
<dbReference type="Proteomes" id="UP000727456">
    <property type="component" value="Unassembled WGS sequence"/>
</dbReference>